<accession>A0ABP4QIQ5</accession>
<dbReference type="SUPFAM" id="SSF82171">
    <property type="entry name" value="DPP6 N-terminal domain-like"/>
    <property type="match status" value="1"/>
</dbReference>
<evidence type="ECO:0000256" key="2">
    <source>
        <dbReference type="SAM" id="Phobius"/>
    </source>
</evidence>
<dbReference type="Proteomes" id="UP001500064">
    <property type="component" value="Unassembled WGS sequence"/>
</dbReference>
<name>A0ABP4QIQ5_9ACTN</name>
<comment type="caution">
    <text evidence="3">The sequence shown here is derived from an EMBL/GenBank/DDBJ whole genome shotgun (WGS) entry which is preliminary data.</text>
</comment>
<feature type="transmembrane region" description="Helical" evidence="2">
    <location>
        <begin position="18"/>
        <end position="37"/>
    </location>
</feature>
<proteinExistence type="predicted"/>
<reference evidence="4" key="1">
    <citation type="journal article" date="2019" name="Int. J. Syst. Evol. Microbiol.">
        <title>The Global Catalogue of Microorganisms (GCM) 10K type strain sequencing project: providing services to taxonomists for standard genome sequencing and annotation.</title>
        <authorList>
            <consortium name="The Broad Institute Genomics Platform"/>
            <consortium name="The Broad Institute Genome Sequencing Center for Infectious Disease"/>
            <person name="Wu L."/>
            <person name="Ma J."/>
        </authorList>
    </citation>
    <scope>NUCLEOTIDE SEQUENCE [LARGE SCALE GENOMIC DNA]</scope>
    <source>
        <strain evidence="4">JCM 13929</strain>
    </source>
</reference>
<evidence type="ECO:0000313" key="3">
    <source>
        <dbReference type="EMBL" id="GAA1609143.1"/>
    </source>
</evidence>
<sequence length="386" mass="42358">MPHDLADRALRRRAWRPVGATVLVAAMIAAVALFVTWQREPEPVIRPADGVTLPARPSPAPTDVRTDTADVPPKKLIAAGRMAVSAYYVVNREVVDEKNERLRRTWHLYDPRTGGYERTPYVWADVAPGLQVAAVLEGDLLSRRLGVLDLNTRRMLTWIDLEHPVGSAVWSPDGTRILATAYSSYPDDLVGRGEQAMPPMDGRSSRTGYYIVDVREGTADYHELPPMADSRPGDPEGRPFNVSSRQDLGWSLDGTMIYGPTSTRPDRVFFTLDGEARPWPEGQRYVDHSSQSATSPNGKLVLGGAGLPTKITDAATGAVVGRQKVLQLHAWADDDNVIALGCAGECENEFNSGLVLVSVDGSRMTQLSLNQDANRNGSWHWVLTPR</sequence>
<evidence type="ECO:0008006" key="5">
    <source>
        <dbReference type="Google" id="ProtNLM"/>
    </source>
</evidence>
<gene>
    <name evidence="3" type="ORF">GCM10009733_001680</name>
</gene>
<keyword evidence="4" id="KW-1185">Reference proteome</keyword>
<dbReference type="EMBL" id="BAAAMU010000001">
    <property type="protein sequence ID" value="GAA1609143.1"/>
    <property type="molecule type" value="Genomic_DNA"/>
</dbReference>
<keyword evidence="2" id="KW-0472">Membrane</keyword>
<organism evidence="3 4">
    <name type="scientific">Nonomuraea maheshkhaliensis</name>
    <dbReference type="NCBI Taxonomy" id="419590"/>
    <lineage>
        <taxon>Bacteria</taxon>
        <taxon>Bacillati</taxon>
        <taxon>Actinomycetota</taxon>
        <taxon>Actinomycetes</taxon>
        <taxon>Streptosporangiales</taxon>
        <taxon>Streptosporangiaceae</taxon>
        <taxon>Nonomuraea</taxon>
    </lineage>
</organism>
<feature type="region of interest" description="Disordered" evidence="1">
    <location>
        <begin position="48"/>
        <end position="68"/>
    </location>
</feature>
<protein>
    <recommendedName>
        <fullName evidence="5">WD40 repeat domain-containing protein</fullName>
    </recommendedName>
</protein>
<evidence type="ECO:0000256" key="1">
    <source>
        <dbReference type="SAM" id="MobiDB-lite"/>
    </source>
</evidence>
<evidence type="ECO:0000313" key="4">
    <source>
        <dbReference type="Proteomes" id="UP001500064"/>
    </source>
</evidence>
<keyword evidence="2" id="KW-0812">Transmembrane</keyword>
<keyword evidence="2" id="KW-1133">Transmembrane helix</keyword>